<dbReference type="OrthoDB" id="1927909at2"/>
<sequence length="93" mass="10262">MKIENVLRNKLHDELIEKGIVLKSIEAIVGDSQIGADIDFAAGIDMDLVQQIIDTHDPTPLPPQPTEFDKIRIESAQANAELFEMMLSMVGGM</sequence>
<reference evidence="2" key="1">
    <citation type="submission" date="2017-02" db="EMBL/GenBank/DDBJ databases">
        <authorList>
            <person name="Varghese N."/>
            <person name="Submissions S."/>
        </authorList>
    </citation>
    <scope>NUCLEOTIDE SEQUENCE [LARGE SCALE GENOMIC DNA]</scope>
    <source>
        <strain evidence="2">ATCC 35199</strain>
    </source>
</reference>
<protein>
    <submittedName>
        <fullName evidence="1">Uncharacterized protein</fullName>
    </submittedName>
</protein>
<dbReference type="EMBL" id="FUYN01000002">
    <property type="protein sequence ID" value="SKB36258.1"/>
    <property type="molecule type" value="Genomic_DNA"/>
</dbReference>
<keyword evidence="2" id="KW-1185">Reference proteome</keyword>
<accession>A0A1T5AMQ4</accession>
<organism evidence="1 2">
    <name type="scientific">Acetoanaerobium noterae</name>
    <dbReference type="NCBI Taxonomy" id="745369"/>
    <lineage>
        <taxon>Bacteria</taxon>
        <taxon>Bacillati</taxon>
        <taxon>Bacillota</taxon>
        <taxon>Clostridia</taxon>
        <taxon>Peptostreptococcales</taxon>
        <taxon>Filifactoraceae</taxon>
        <taxon>Acetoanaerobium</taxon>
    </lineage>
</organism>
<dbReference type="AlphaFoldDB" id="A0A1T5AMQ4"/>
<proteinExistence type="predicted"/>
<dbReference type="Proteomes" id="UP000243406">
    <property type="component" value="Unassembled WGS sequence"/>
</dbReference>
<evidence type="ECO:0000313" key="2">
    <source>
        <dbReference type="Proteomes" id="UP000243406"/>
    </source>
</evidence>
<gene>
    <name evidence="1" type="ORF">SAMN02745120_1036</name>
</gene>
<name>A0A1T5AMQ4_9FIRM</name>
<dbReference type="RefSeq" id="WP_079588973.1">
    <property type="nucleotide sequence ID" value="NZ_FUYN01000002.1"/>
</dbReference>
<evidence type="ECO:0000313" key="1">
    <source>
        <dbReference type="EMBL" id="SKB36258.1"/>
    </source>
</evidence>